<dbReference type="EMBL" id="MU857649">
    <property type="protein sequence ID" value="KAK4247708.1"/>
    <property type="molecule type" value="Genomic_DNA"/>
</dbReference>
<evidence type="ECO:0000313" key="2">
    <source>
        <dbReference type="Proteomes" id="UP001303647"/>
    </source>
</evidence>
<dbReference type="AlphaFoldDB" id="A0AAN7CSS5"/>
<comment type="caution">
    <text evidence="1">The sequence shown here is derived from an EMBL/GenBank/DDBJ whole genome shotgun (WGS) entry which is preliminary data.</text>
</comment>
<evidence type="ECO:0000313" key="1">
    <source>
        <dbReference type="EMBL" id="KAK4247708.1"/>
    </source>
</evidence>
<dbReference type="Proteomes" id="UP001303647">
    <property type="component" value="Unassembled WGS sequence"/>
</dbReference>
<keyword evidence="2" id="KW-1185">Reference proteome</keyword>
<accession>A0AAN7CSS5</accession>
<reference evidence="1" key="1">
    <citation type="journal article" date="2023" name="Mol. Phylogenet. Evol.">
        <title>Genome-scale phylogeny and comparative genomics of the fungal order Sordariales.</title>
        <authorList>
            <person name="Hensen N."/>
            <person name="Bonometti L."/>
            <person name="Westerberg I."/>
            <person name="Brannstrom I.O."/>
            <person name="Guillou S."/>
            <person name="Cros-Aarteil S."/>
            <person name="Calhoun S."/>
            <person name="Haridas S."/>
            <person name="Kuo A."/>
            <person name="Mondo S."/>
            <person name="Pangilinan J."/>
            <person name="Riley R."/>
            <person name="LaButti K."/>
            <person name="Andreopoulos B."/>
            <person name="Lipzen A."/>
            <person name="Chen C."/>
            <person name="Yan M."/>
            <person name="Daum C."/>
            <person name="Ng V."/>
            <person name="Clum A."/>
            <person name="Steindorff A."/>
            <person name="Ohm R.A."/>
            <person name="Martin F."/>
            <person name="Silar P."/>
            <person name="Natvig D.O."/>
            <person name="Lalanne C."/>
            <person name="Gautier V."/>
            <person name="Ament-Velasquez S.L."/>
            <person name="Kruys A."/>
            <person name="Hutchinson M.I."/>
            <person name="Powell A.J."/>
            <person name="Barry K."/>
            <person name="Miller A.N."/>
            <person name="Grigoriev I.V."/>
            <person name="Debuchy R."/>
            <person name="Gladieux P."/>
            <person name="Hiltunen Thoren M."/>
            <person name="Johannesson H."/>
        </authorList>
    </citation>
    <scope>NUCLEOTIDE SEQUENCE</scope>
    <source>
        <strain evidence="1">CBS 359.72</strain>
    </source>
</reference>
<name>A0AAN7CSS5_9PEZI</name>
<protein>
    <submittedName>
        <fullName evidence="1">Uncharacterized protein</fullName>
    </submittedName>
</protein>
<sequence length="108" mass="11364">MKISTTTLAAAAGLVSLSEGYRLSFYLGQGCRGSPLGTQFPVVDPPNYVCRGIPVNAQSVVVTAQDPQDSQSKIVFRQPEGCGGAIALTATGGCVNINNARSYQVHYR</sequence>
<gene>
    <name evidence="1" type="ORF">C7999DRAFT_31901</name>
</gene>
<organism evidence="1 2">
    <name type="scientific">Corynascus novoguineensis</name>
    <dbReference type="NCBI Taxonomy" id="1126955"/>
    <lineage>
        <taxon>Eukaryota</taxon>
        <taxon>Fungi</taxon>
        <taxon>Dikarya</taxon>
        <taxon>Ascomycota</taxon>
        <taxon>Pezizomycotina</taxon>
        <taxon>Sordariomycetes</taxon>
        <taxon>Sordariomycetidae</taxon>
        <taxon>Sordariales</taxon>
        <taxon>Chaetomiaceae</taxon>
        <taxon>Corynascus</taxon>
    </lineage>
</organism>
<reference evidence="1" key="2">
    <citation type="submission" date="2023-05" db="EMBL/GenBank/DDBJ databases">
        <authorList>
            <consortium name="Lawrence Berkeley National Laboratory"/>
            <person name="Steindorff A."/>
            <person name="Hensen N."/>
            <person name="Bonometti L."/>
            <person name="Westerberg I."/>
            <person name="Brannstrom I.O."/>
            <person name="Guillou S."/>
            <person name="Cros-Aarteil S."/>
            <person name="Calhoun S."/>
            <person name="Haridas S."/>
            <person name="Kuo A."/>
            <person name="Mondo S."/>
            <person name="Pangilinan J."/>
            <person name="Riley R."/>
            <person name="Labutti K."/>
            <person name="Andreopoulos B."/>
            <person name="Lipzen A."/>
            <person name="Chen C."/>
            <person name="Yanf M."/>
            <person name="Daum C."/>
            <person name="Ng V."/>
            <person name="Clum A."/>
            <person name="Ohm R."/>
            <person name="Martin F."/>
            <person name="Silar P."/>
            <person name="Natvig D."/>
            <person name="Lalanne C."/>
            <person name="Gautier V."/>
            <person name="Ament-Velasquez S.L."/>
            <person name="Kruys A."/>
            <person name="Hutchinson M.I."/>
            <person name="Powell A.J."/>
            <person name="Barry K."/>
            <person name="Miller A.N."/>
            <person name="Grigoriev I.V."/>
            <person name="Debuchy R."/>
            <person name="Gladieux P."/>
            <person name="Thoren M.H."/>
            <person name="Johannesson H."/>
        </authorList>
    </citation>
    <scope>NUCLEOTIDE SEQUENCE</scope>
    <source>
        <strain evidence="1">CBS 359.72</strain>
    </source>
</reference>
<proteinExistence type="predicted"/>